<dbReference type="InterPro" id="IPR019096">
    <property type="entry name" value="YopX_protein"/>
</dbReference>
<dbReference type="InterPro" id="IPR023385">
    <property type="entry name" value="YopX-like_C"/>
</dbReference>
<reference evidence="2" key="1">
    <citation type="journal article" date="2021" name="Proc. Natl. Acad. Sci. U.S.A.">
        <title>A Catalog of Tens of Thousands of Viruses from Human Metagenomes Reveals Hidden Associations with Chronic Diseases.</title>
        <authorList>
            <person name="Tisza M.J."/>
            <person name="Buck C.B."/>
        </authorList>
    </citation>
    <scope>NUCLEOTIDE SEQUENCE</scope>
    <source>
        <strain evidence="2">Ctl0E3</strain>
    </source>
</reference>
<feature type="domain" description="YopX protein" evidence="1">
    <location>
        <begin position="17"/>
        <end position="55"/>
    </location>
</feature>
<sequence length="56" mass="6610">MVNVETLFIGINRLCFGNSKTEDLFFRDFEEVELMQYTGLKDKNGKEIYEGDIYHV</sequence>
<dbReference type="InterPro" id="IPR010024">
    <property type="entry name" value="CHP16711"/>
</dbReference>
<organism evidence="2">
    <name type="scientific">Siphoviridae sp. ctl0E3</name>
    <dbReference type="NCBI Taxonomy" id="2827586"/>
    <lineage>
        <taxon>Viruses</taxon>
        <taxon>Duplodnaviria</taxon>
        <taxon>Heunggongvirae</taxon>
        <taxon>Uroviricota</taxon>
        <taxon>Caudoviricetes</taxon>
    </lineage>
</organism>
<dbReference type="SUPFAM" id="SSF159006">
    <property type="entry name" value="YopX-like"/>
    <property type="match status" value="1"/>
</dbReference>
<dbReference type="Gene3D" id="2.30.30.290">
    <property type="entry name" value="YopX-like domains"/>
    <property type="match status" value="1"/>
</dbReference>
<evidence type="ECO:0000313" key="2">
    <source>
        <dbReference type="EMBL" id="DAD71626.1"/>
    </source>
</evidence>
<dbReference type="Pfam" id="PF09643">
    <property type="entry name" value="YopX"/>
    <property type="match status" value="1"/>
</dbReference>
<proteinExistence type="predicted"/>
<protein>
    <submittedName>
        <fullName evidence="2">YopX protein</fullName>
    </submittedName>
</protein>
<dbReference type="EMBL" id="BK015885">
    <property type="protein sequence ID" value="DAD71626.1"/>
    <property type="molecule type" value="Genomic_DNA"/>
</dbReference>
<accession>A0A8S5LNV3</accession>
<dbReference type="NCBIfam" id="TIGR01671">
    <property type="entry name" value="phage_TIGR01671"/>
    <property type="match status" value="1"/>
</dbReference>
<name>A0A8S5LNV3_9CAUD</name>
<evidence type="ECO:0000259" key="1">
    <source>
        <dbReference type="Pfam" id="PF09643"/>
    </source>
</evidence>